<evidence type="ECO:0000256" key="1">
    <source>
        <dbReference type="SAM" id="Phobius"/>
    </source>
</evidence>
<protein>
    <submittedName>
        <fullName evidence="2">Ankyrin repeat and SOCS box protein 4</fullName>
    </submittedName>
</protein>
<organism evidence="2 3">
    <name type="scientific">Platysternon megacephalum</name>
    <name type="common">big-headed turtle</name>
    <dbReference type="NCBI Taxonomy" id="55544"/>
    <lineage>
        <taxon>Eukaryota</taxon>
        <taxon>Metazoa</taxon>
        <taxon>Chordata</taxon>
        <taxon>Craniata</taxon>
        <taxon>Vertebrata</taxon>
        <taxon>Euteleostomi</taxon>
        <taxon>Archelosauria</taxon>
        <taxon>Testudinata</taxon>
        <taxon>Testudines</taxon>
        <taxon>Cryptodira</taxon>
        <taxon>Durocryptodira</taxon>
        <taxon>Testudinoidea</taxon>
        <taxon>Platysternidae</taxon>
        <taxon>Platysternon</taxon>
    </lineage>
</organism>
<keyword evidence="1" id="KW-0812">Transmembrane</keyword>
<dbReference type="EMBL" id="QXTE01000043">
    <property type="protein sequence ID" value="TFK10247.1"/>
    <property type="molecule type" value="Genomic_DNA"/>
</dbReference>
<comment type="caution">
    <text evidence="2">The sequence shown here is derived from an EMBL/GenBank/DDBJ whole genome shotgun (WGS) entry which is preliminary data.</text>
</comment>
<feature type="transmembrane region" description="Helical" evidence="1">
    <location>
        <begin position="56"/>
        <end position="79"/>
    </location>
</feature>
<evidence type="ECO:0000313" key="3">
    <source>
        <dbReference type="Proteomes" id="UP000297703"/>
    </source>
</evidence>
<keyword evidence="3" id="KW-1185">Reference proteome</keyword>
<dbReference type="Proteomes" id="UP000297703">
    <property type="component" value="Unassembled WGS sequence"/>
</dbReference>
<name>A0A4D9EI22_9SAUR</name>
<keyword evidence="1" id="KW-1133">Transmembrane helix</keyword>
<reference evidence="2 3" key="1">
    <citation type="submission" date="2019-04" db="EMBL/GenBank/DDBJ databases">
        <title>Draft genome of the big-headed turtle Platysternon megacephalum.</title>
        <authorList>
            <person name="Gong S."/>
        </authorList>
    </citation>
    <scope>NUCLEOTIDE SEQUENCE [LARGE SCALE GENOMIC DNA]</scope>
    <source>
        <strain evidence="2">DO16091913</strain>
        <tissue evidence="2">Muscle</tissue>
    </source>
</reference>
<evidence type="ECO:0000313" key="2">
    <source>
        <dbReference type="EMBL" id="TFK10247.1"/>
    </source>
</evidence>
<proteinExistence type="predicted"/>
<dbReference type="AlphaFoldDB" id="A0A4D9EI22"/>
<keyword evidence="1" id="KW-0472">Membrane</keyword>
<reference evidence="2 3" key="2">
    <citation type="submission" date="2019-04" db="EMBL/GenBank/DDBJ databases">
        <title>The genome sequence of big-headed turtle.</title>
        <authorList>
            <person name="Gong S."/>
        </authorList>
    </citation>
    <scope>NUCLEOTIDE SEQUENCE [LARGE SCALE GENOMIC DNA]</scope>
    <source>
        <strain evidence="2">DO16091913</strain>
        <tissue evidence="2">Muscle</tissue>
    </source>
</reference>
<sequence length="107" mass="12488">MTDENKSGKCLELNAIMQTDMHKVCKILLSTHFSIRCANTCFESSTTLFCNSRSGFIMYGAICLAFLQYVCFVYIKFLFNDVLMSYIPLRSLQRSIKQYLRELYYLS</sequence>
<gene>
    <name evidence="2" type="ORF">DR999_PMT06618</name>
</gene>
<accession>A0A4D9EI22</accession>